<dbReference type="Gene3D" id="3.40.50.150">
    <property type="entry name" value="Vaccinia Virus protein VP39"/>
    <property type="match status" value="1"/>
</dbReference>
<dbReference type="SUPFAM" id="SSF53335">
    <property type="entry name" value="S-adenosyl-L-methionine-dependent methyltransferases"/>
    <property type="match status" value="1"/>
</dbReference>
<proteinExistence type="predicted"/>
<sequence>MVSVGTVSALAIASACLSRCSLPPSTSTQFSPDSGVHGALEKGADLRIGLPRTNRCSCGRRHLLGAAAASVVSLPGGKNSNSLASEMNLSQASVERLHPSRQDFYEELFARAMQEGMRSYEAKIAGYKAELFSALTGSSKKILDLGVGTGPNFKYYARVADLHVLGVDPNKQMEKYAKAAALAAGLPPEKFNFIQAVGEDLPVKDGSMDAVVGTLVLCSVKDVNMALREVRRVLKAGGLYLFIEHVASDDGSLLRLAQSILDPLQQFVAGGCHLTRETGKQISQAGFSTVSLNMASVPTLPIISPHVYGLAWERNTRESKCNRLCLPFKALCCGGSWEFIIRHGGPL</sequence>
<keyword evidence="3" id="KW-1185">Reference proteome</keyword>
<protein>
    <recommendedName>
        <fullName evidence="1">Methyltransferase type 11 domain-containing protein</fullName>
    </recommendedName>
</protein>
<dbReference type="InterPro" id="IPR013216">
    <property type="entry name" value="Methyltransf_11"/>
</dbReference>
<evidence type="ECO:0000313" key="3">
    <source>
        <dbReference type="Proteomes" id="UP000636800"/>
    </source>
</evidence>
<dbReference type="InterPro" id="IPR029063">
    <property type="entry name" value="SAM-dependent_MTases_sf"/>
</dbReference>
<dbReference type="EMBL" id="JADCNL010000008">
    <property type="protein sequence ID" value="KAG0470137.1"/>
    <property type="molecule type" value="Genomic_DNA"/>
</dbReference>
<dbReference type="PANTHER" id="PTHR45036">
    <property type="entry name" value="METHYLTRANSFERASE LIKE 7B"/>
    <property type="match status" value="1"/>
</dbReference>
<comment type="caution">
    <text evidence="2">The sequence shown here is derived from an EMBL/GenBank/DDBJ whole genome shotgun (WGS) entry which is preliminary data.</text>
</comment>
<dbReference type="GO" id="GO:0008757">
    <property type="term" value="F:S-adenosylmethionine-dependent methyltransferase activity"/>
    <property type="evidence" value="ECO:0007669"/>
    <property type="project" value="InterPro"/>
</dbReference>
<reference evidence="2 3" key="1">
    <citation type="journal article" date="2020" name="Nat. Food">
        <title>A phased Vanilla planifolia genome enables genetic improvement of flavour and production.</title>
        <authorList>
            <person name="Hasing T."/>
            <person name="Tang H."/>
            <person name="Brym M."/>
            <person name="Khazi F."/>
            <person name="Huang T."/>
            <person name="Chambers A.H."/>
        </authorList>
    </citation>
    <scope>NUCLEOTIDE SEQUENCE [LARGE SCALE GENOMIC DNA]</scope>
    <source>
        <tissue evidence="2">Leaf</tissue>
    </source>
</reference>
<dbReference type="PANTHER" id="PTHR45036:SF1">
    <property type="entry name" value="METHYLTRANSFERASE LIKE 7A"/>
    <property type="match status" value="1"/>
</dbReference>
<dbReference type="Pfam" id="PF08241">
    <property type="entry name" value="Methyltransf_11"/>
    <property type="match status" value="1"/>
</dbReference>
<organism evidence="2 3">
    <name type="scientific">Vanilla planifolia</name>
    <name type="common">Vanilla</name>
    <dbReference type="NCBI Taxonomy" id="51239"/>
    <lineage>
        <taxon>Eukaryota</taxon>
        <taxon>Viridiplantae</taxon>
        <taxon>Streptophyta</taxon>
        <taxon>Embryophyta</taxon>
        <taxon>Tracheophyta</taxon>
        <taxon>Spermatophyta</taxon>
        <taxon>Magnoliopsida</taxon>
        <taxon>Liliopsida</taxon>
        <taxon>Asparagales</taxon>
        <taxon>Orchidaceae</taxon>
        <taxon>Vanilloideae</taxon>
        <taxon>Vanilleae</taxon>
        <taxon>Vanilla</taxon>
    </lineage>
</organism>
<dbReference type="OrthoDB" id="10253869at2759"/>
<accession>A0A835UQD0</accession>
<dbReference type="Proteomes" id="UP000636800">
    <property type="component" value="Unassembled WGS sequence"/>
</dbReference>
<dbReference type="InterPro" id="IPR052356">
    <property type="entry name" value="Thiol_S-MT"/>
</dbReference>
<evidence type="ECO:0000259" key="1">
    <source>
        <dbReference type="Pfam" id="PF08241"/>
    </source>
</evidence>
<dbReference type="AlphaFoldDB" id="A0A835UQD0"/>
<evidence type="ECO:0000313" key="2">
    <source>
        <dbReference type="EMBL" id="KAG0470137.1"/>
    </source>
</evidence>
<gene>
    <name evidence="2" type="ORF">HPP92_016837</name>
</gene>
<dbReference type="CDD" id="cd02440">
    <property type="entry name" value="AdoMet_MTases"/>
    <property type="match status" value="1"/>
</dbReference>
<feature type="domain" description="Methyltransferase type 11" evidence="1">
    <location>
        <begin position="143"/>
        <end position="242"/>
    </location>
</feature>
<name>A0A835UQD0_VANPL</name>